<dbReference type="InterPro" id="IPR001584">
    <property type="entry name" value="Integrase_cat-core"/>
</dbReference>
<feature type="domain" description="Integrase catalytic" evidence="1">
    <location>
        <begin position="150"/>
        <end position="308"/>
    </location>
</feature>
<dbReference type="PANTHER" id="PTHR47331">
    <property type="entry name" value="PHD-TYPE DOMAIN-CONTAINING PROTEIN"/>
    <property type="match status" value="1"/>
</dbReference>
<reference evidence="3" key="1">
    <citation type="submission" date="2025-08" db="UniProtKB">
        <authorList>
            <consortium name="RefSeq"/>
        </authorList>
    </citation>
    <scope>IDENTIFICATION</scope>
    <source>
        <tissue evidence="3">Tentacle</tissue>
    </source>
</reference>
<name>A0A6P8J6Y4_ACTTE</name>
<dbReference type="PROSITE" id="PS50994">
    <property type="entry name" value="INTEGRASE"/>
    <property type="match status" value="1"/>
</dbReference>
<dbReference type="SUPFAM" id="SSF53098">
    <property type="entry name" value="Ribonuclease H-like"/>
    <property type="match status" value="1"/>
</dbReference>
<dbReference type="RefSeq" id="XP_031572975.1">
    <property type="nucleotide sequence ID" value="XM_031717115.1"/>
</dbReference>
<dbReference type="OrthoDB" id="5983957at2759"/>
<keyword evidence="2" id="KW-1185">Reference proteome</keyword>
<protein>
    <submittedName>
        <fullName evidence="3">Uncharacterized protein LOC116306981</fullName>
    </submittedName>
</protein>
<dbReference type="Proteomes" id="UP000515163">
    <property type="component" value="Unplaced"/>
</dbReference>
<gene>
    <name evidence="3" type="primary">LOC116306981</name>
</gene>
<organism evidence="2 3">
    <name type="scientific">Actinia tenebrosa</name>
    <name type="common">Australian red waratah sea anemone</name>
    <dbReference type="NCBI Taxonomy" id="6105"/>
    <lineage>
        <taxon>Eukaryota</taxon>
        <taxon>Metazoa</taxon>
        <taxon>Cnidaria</taxon>
        <taxon>Anthozoa</taxon>
        <taxon>Hexacorallia</taxon>
        <taxon>Actiniaria</taxon>
        <taxon>Actiniidae</taxon>
        <taxon>Actinia</taxon>
    </lineage>
</organism>
<dbReference type="PANTHER" id="PTHR47331:SF1">
    <property type="entry name" value="GAG-LIKE PROTEIN"/>
    <property type="match status" value="1"/>
</dbReference>
<evidence type="ECO:0000313" key="3">
    <source>
        <dbReference type="RefSeq" id="XP_031572975.1"/>
    </source>
</evidence>
<dbReference type="Gene3D" id="1.10.340.70">
    <property type="match status" value="1"/>
</dbReference>
<dbReference type="Gene3D" id="3.30.420.10">
    <property type="entry name" value="Ribonuclease H-like superfamily/Ribonuclease H"/>
    <property type="match status" value="1"/>
</dbReference>
<proteinExistence type="predicted"/>
<dbReference type="InterPro" id="IPR036397">
    <property type="entry name" value="RNaseH_sf"/>
</dbReference>
<accession>A0A6P8J6Y4</accession>
<dbReference type="GO" id="GO:0015074">
    <property type="term" value="P:DNA integration"/>
    <property type="evidence" value="ECO:0007669"/>
    <property type="project" value="InterPro"/>
</dbReference>
<evidence type="ECO:0000259" key="1">
    <source>
        <dbReference type="PROSITE" id="PS50994"/>
    </source>
</evidence>
<dbReference type="InParanoid" id="A0A6P8J6Y4"/>
<dbReference type="KEGG" id="aten:116306981"/>
<dbReference type="Pfam" id="PF17921">
    <property type="entry name" value="Integrase_H2C2"/>
    <property type="match status" value="1"/>
</dbReference>
<dbReference type="GeneID" id="116306981"/>
<dbReference type="InterPro" id="IPR041588">
    <property type="entry name" value="Integrase_H2C2"/>
</dbReference>
<evidence type="ECO:0000313" key="2">
    <source>
        <dbReference type="Proteomes" id="UP000515163"/>
    </source>
</evidence>
<dbReference type="AlphaFoldDB" id="A0A6P8J6Y4"/>
<dbReference type="InterPro" id="IPR012337">
    <property type="entry name" value="RNaseH-like_sf"/>
</dbReference>
<sequence length="308" mass="35562">MEEMQASEQEILKYVQRQRFGEELDNAPDGITPRYKSSIKRPSPLYKLDPVKVDGLPRVGGRLKNADIAFTAKHPIILPKKHPVIDLIRYYHLESGHSGQEYVLSLLREHYWIIKSRVTVRKILRSCFACKRRCQPAAQQMANLPFDRVTPDKPPFAHTGVDCFGPFSVKRGRATVKSYGVIFTCLTVRAIHLEVAFSLDTSSFINAMRRFVSRRGKTEIMRSDNGTNFKGGEKEIRQAVEQWNQRQIHEFFLQKNIRWIYNPPFASHMGGVWERNIRTVRKVMSALVKEQVLDDEGFTLLCVRLKVS</sequence>
<dbReference type="GO" id="GO:0003676">
    <property type="term" value="F:nucleic acid binding"/>
    <property type="evidence" value="ECO:0007669"/>
    <property type="project" value="InterPro"/>
</dbReference>